<comment type="caution">
    <text evidence="2">The sequence shown here is derived from an EMBL/GenBank/DDBJ whole genome shotgun (WGS) entry which is preliminary data.</text>
</comment>
<reference evidence="2 3" key="1">
    <citation type="journal article" date="2015" name="Genome Announc.">
        <title>Expanding the biotechnology potential of lactobacilli through comparative genomics of 213 strains and associated genera.</title>
        <authorList>
            <person name="Sun Z."/>
            <person name="Harris H.M."/>
            <person name="McCann A."/>
            <person name="Guo C."/>
            <person name="Argimon S."/>
            <person name="Zhang W."/>
            <person name="Yang X."/>
            <person name="Jeffery I.B."/>
            <person name="Cooney J.C."/>
            <person name="Kagawa T.F."/>
            <person name="Liu W."/>
            <person name="Song Y."/>
            <person name="Salvetti E."/>
            <person name="Wrobel A."/>
            <person name="Rasinkangas P."/>
            <person name="Parkhill J."/>
            <person name="Rea M.C."/>
            <person name="O'Sullivan O."/>
            <person name="Ritari J."/>
            <person name="Douillard F.P."/>
            <person name="Paul Ross R."/>
            <person name="Yang R."/>
            <person name="Briner A.E."/>
            <person name="Felis G.E."/>
            <person name="de Vos W.M."/>
            <person name="Barrangou R."/>
            <person name="Klaenhammer T.R."/>
            <person name="Caufield P.W."/>
            <person name="Cui Y."/>
            <person name="Zhang H."/>
            <person name="O'Toole P.W."/>
        </authorList>
    </citation>
    <scope>NUCLEOTIDE SEQUENCE [LARGE SCALE GENOMIC DNA]</scope>
    <source>
        <strain evidence="2 3">DSM 20452</strain>
    </source>
</reference>
<dbReference type="InterPro" id="IPR014966">
    <property type="entry name" value="FRG-dom"/>
</dbReference>
<dbReference type="Proteomes" id="UP000051612">
    <property type="component" value="Unassembled WGS sequence"/>
</dbReference>
<feature type="domain" description="FRG" evidence="1">
    <location>
        <begin position="33"/>
        <end position="128"/>
    </location>
</feature>
<evidence type="ECO:0000313" key="2">
    <source>
        <dbReference type="EMBL" id="KRM76159.1"/>
    </source>
</evidence>
<dbReference type="AlphaFoldDB" id="A0A0R2B9I1"/>
<dbReference type="PATRIC" id="fig|1423772.3.peg.2107"/>
<dbReference type="SMART" id="SM00901">
    <property type="entry name" value="FRG"/>
    <property type="match status" value="1"/>
</dbReference>
<dbReference type="EMBL" id="AYYN01000047">
    <property type="protein sequence ID" value="KRM76159.1"/>
    <property type="molecule type" value="Genomic_DNA"/>
</dbReference>
<protein>
    <recommendedName>
        <fullName evidence="1">FRG domain-containing protein</fullName>
    </recommendedName>
</protein>
<name>A0A0R2B9I1_9LACO</name>
<accession>A0A0R2B9I1</accession>
<dbReference type="Pfam" id="PF08867">
    <property type="entry name" value="FRG"/>
    <property type="match status" value="1"/>
</dbReference>
<gene>
    <name evidence="2" type="ORF">FC48_GL001972</name>
</gene>
<evidence type="ECO:0000313" key="3">
    <source>
        <dbReference type="Proteomes" id="UP000051612"/>
    </source>
</evidence>
<proteinExistence type="predicted"/>
<organism evidence="2 3">
    <name type="scientific">Ligilactobacillus murinus DSM 20452 = NBRC 14221</name>
    <dbReference type="NCBI Taxonomy" id="1423772"/>
    <lineage>
        <taxon>Bacteria</taxon>
        <taxon>Bacillati</taxon>
        <taxon>Bacillota</taxon>
        <taxon>Bacilli</taxon>
        <taxon>Lactobacillales</taxon>
        <taxon>Lactobacillaceae</taxon>
        <taxon>Ligilactobacillus</taxon>
    </lineage>
</organism>
<sequence length="354" mass="41005">MVMVDSNKPKKLATVNTILKNIFLHSENSSKEVDEELFFRGESCPYGFRLPSLYREEKLVRRGSEYYYRTLLNELGRDDYTENTSLVRMISELQHYGAKTRMLDITKSPLVALYFAVEKDDDKPGFIHIYGVERMKEKFDTGHTVAIKSALNFMPQDIIDDFLIVCHRIEKKLDNGNIEILGGVPIIEMREKINNYIRDEEGEKAFNKLNNFMNLLNQRARTREKLVYPFKIYKDLISSQIVLPSKTTERIRQQQGAFIYPSVVSTKRSDGVSKEYVEIQQEISGSIDEFATELHTNKEDKKTGGTLSFSVIQIDGKRKEKIRKQLELLGITSGYMYPDIEHQSRALIDKLNVM</sequence>
<evidence type="ECO:0000259" key="1">
    <source>
        <dbReference type="SMART" id="SM00901"/>
    </source>
</evidence>